<dbReference type="SMART" id="SM00871">
    <property type="entry name" value="AraC_E_bind"/>
    <property type="match status" value="1"/>
</dbReference>
<dbReference type="EMBL" id="CP126970">
    <property type="protein sequence ID" value="WIM69921.1"/>
    <property type="molecule type" value="Genomic_DNA"/>
</dbReference>
<dbReference type="Pfam" id="PF06445">
    <property type="entry name" value="GyrI-like"/>
    <property type="match status" value="1"/>
</dbReference>
<dbReference type="InterPro" id="IPR029442">
    <property type="entry name" value="GyrI-like"/>
</dbReference>
<reference evidence="2 3" key="1">
    <citation type="submission" date="2023-05" db="EMBL/GenBank/DDBJ databases">
        <title>Corynebacterium suedekumii sp. nov. and Corynebacterium breve sp. nov. isolated from raw cow's milk.</title>
        <authorList>
            <person name="Baer M.K."/>
            <person name="Mehl L."/>
            <person name="Hellmuth R."/>
            <person name="Marke G."/>
            <person name="Lipski A."/>
        </authorList>
    </citation>
    <scope>NUCLEOTIDE SEQUENCE [LARGE SCALE GENOMIC DNA]</scope>
    <source>
        <strain evidence="2 3">LM112</strain>
    </source>
</reference>
<dbReference type="InterPro" id="IPR010499">
    <property type="entry name" value="AraC_E-bd"/>
</dbReference>
<protein>
    <submittedName>
        <fullName evidence="2">GyrI-like domain-containing protein</fullName>
    </submittedName>
</protein>
<keyword evidence="3" id="KW-1185">Reference proteome</keyword>
<accession>A0ABY8VLQ8</accession>
<sequence>MSDYRTVTVPAHHVLASRETISADAMVDYFDRAFTQAARTLAAAGLRPTGAARAYYFSPPTDTVDLAGGFVVPGDGLDAVTRAIDPASGLAVHLIPESRAMVTSHHGGYDGLPQAWQELVDHAHAQGEELSAPCWEEYVTMPTPEADPADMVTDLYQPLV</sequence>
<proteinExistence type="predicted"/>
<dbReference type="Proteomes" id="UP001238805">
    <property type="component" value="Chromosome"/>
</dbReference>
<gene>
    <name evidence="2" type="ORF">QP029_12075</name>
</gene>
<evidence type="ECO:0000313" key="3">
    <source>
        <dbReference type="Proteomes" id="UP001238805"/>
    </source>
</evidence>
<evidence type="ECO:0000313" key="2">
    <source>
        <dbReference type="EMBL" id="WIM69921.1"/>
    </source>
</evidence>
<dbReference type="InterPro" id="IPR011256">
    <property type="entry name" value="Reg_factor_effector_dom_sf"/>
</dbReference>
<dbReference type="Gene3D" id="3.20.80.10">
    <property type="entry name" value="Regulatory factor, effector binding domain"/>
    <property type="match status" value="1"/>
</dbReference>
<dbReference type="RefSeq" id="WP_284874514.1">
    <property type="nucleotide sequence ID" value="NZ_CP126970.1"/>
</dbReference>
<feature type="domain" description="AraC effector-binding" evidence="1">
    <location>
        <begin position="2"/>
        <end position="160"/>
    </location>
</feature>
<dbReference type="SUPFAM" id="SSF55136">
    <property type="entry name" value="Probable bacterial effector-binding domain"/>
    <property type="match status" value="1"/>
</dbReference>
<organism evidence="2 3">
    <name type="scientific">Corynebacterium suedekumii</name>
    <dbReference type="NCBI Taxonomy" id="3049801"/>
    <lineage>
        <taxon>Bacteria</taxon>
        <taxon>Bacillati</taxon>
        <taxon>Actinomycetota</taxon>
        <taxon>Actinomycetes</taxon>
        <taxon>Mycobacteriales</taxon>
        <taxon>Corynebacteriaceae</taxon>
        <taxon>Corynebacterium</taxon>
    </lineage>
</organism>
<evidence type="ECO:0000259" key="1">
    <source>
        <dbReference type="SMART" id="SM00871"/>
    </source>
</evidence>
<name>A0ABY8VLQ8_9CORY</name>